<dbReference type="CDD" id="cd17535">
    <property type="entry name" value="REC_NarL-like"/>
    <property type="match status" value="1"/>
</dbReference>
<dbReference type="Proteomes" id="UP000251993">
    <property type="component" value="Chromosome"/>
</dbReference>
<evidence type="ECO:0000256" key="3">
    <source>
        <dbReference type="ARBA" id="ARBA00023125"/>
    </source>
</evidence>
<dbReference type="AlphaFoldDB" id="A0A344TNX6"/>
<keyword evidence="1 5" id="KW-0597">Phosphoprotein</keyword>
<organism evidence="8 9">
    <name type="scientific">Runella rosea</name>
    <dbReference type="NCBI Taxonomy" id="2259595"/>
    <lineage>
        <taxon>Bacteria</taxon>
        <taxon>Pseudomonadati</taxon>
        <taxon>Bacteroidota</taxon>
        <taxon>Cytophagia</taxon>
        <taxon>Cytophagales</taxon>
        <taxon>Spirosomataceae</taxon>
        <taxon>Runella</taxon>
    </lineage>
</organism>
<evidence type="ECO:0000256" key="4">
    <source>
        <dbReference type="ARBA" id="ARBA00023163"/>
    </source>
</evidence>
<dbReference type="OrthoDB" id="9797341at2"/>
<dbReference type="PANTHER" id="PTHR43214:SF41">
    <property type="entry name" value="NITRATE_NITRITE RESPONSE REGULATOR PROTEIN NARP"/>
    <property type="match status" value="1"/>
</dbReference>
<dbReference type="Pfam" id="PF00196">
    <property type="entry name" value="GerE"/>
    <property type="match status" value="1"/>
</dbReference>
<keyword evidence="9" id="KW-1185">Reference proteome</keyword>
<dbReference type="KEGG" id="run:DR864_22670"/>
<dbReference type="GO" id="GO:0006355">
    <property type="term" value="P:regulation of DNA-templated transcription"/>
    <property type="evidence" value="ECO:0007669"/>
    <property type="project" value="InterPro"/>
</dbReference>
<dbReference type="PROSITE" id="PS50110">
    <property type="entry name" value="RESPONSE_REGULATORY"/>
    <property type="match status" value="1"/>
</dbReference>
<proteinExistence type="predicted"/>
<dbReference type="InterPro" id="IPR001789">
    <property type="entry name" value="Sig_transdc_resp-reg_receiver"/>
</dbReference>
<feature type="domain" description="HTH luxR-type" evidence="6">
    <location>
        <begin position="149"/>
        <end position="214"/>
    </location>
</feature>
<evidence type="ECO:0000259" key="6">
    <source>
        <dbReference type="PROSITE" id="PS50043"/>
    </source>
</evidence>
<evidence type="ECO:0000313" key="9">
    <source>
        <dbReference type="Proteomes" id="UP000251993"/>
    </source>
</evidence>
<name>A0A344TNX6_9BACT</name>
<keyword evidence="2" id="KW-0805">Transcription regulation</keyword>
<evidence type="ECO:0000259" key="7">
    <source>
        <dbReference type="PROSITE" id="PS50110"/>
    </source>
</evidence>
<evidence type="ECO:0000313" key="8">
    <source>
        <dbReference type="EMBL" id="AXE20347.1"/>
    </source>
</evidence>
<evidence type="ECO:0000256" key="2">
    <source>
        <dbReference type="ARBA" id="ARBA00023015"/>
    </source>
</evidence>
<dbReference type="InterPro" id="IPR011006">
    <property type="entry name" value="CheY-like_superfamily"/>
</dbReference>
<dbReference type="InterPro" id="IPR016032">
    <property type="entry name" value="Sig_transdc_resp-reg_C-effctor"/>
</dbReference>
<feature type="modified residue" description="4-aspartylphosphate" evidence="5">
    <location>
        <position position="60"/>
    </location>
</feature>
<reference evidence="8 9" key="1">
    <citation type="submission" date="2018-07" db="EMBL/GenBank/DDBJ databases">
        <title>Genome sequencing of Runella.</title>
        <authorList>
            <person name="Baek M.-G."/>
            <person name="Yi H."/>
        </authorList>
    </citation>
    <scope>NUCLEOTIDE SEQUENCE [LARGE SCALE GENOMIC DNA]</scope>
    <source>
        <strain evidence="8 9">HYN0085</strain>
    </source>
</reference>
<keyword evidence="3 8" id="KW-0238">DNA-binding</keyword>
<dbReference type="PANTHER" id="PTHR43214">
    <property type="entry name" value="TWO-COMPONENT RESPONSE REGULATOR"/>
    <property type="match status" value="1"/>
</dbReference>
<dbReference type="EMBL" id="CP030850">
    <property type="protein sequence ID" value="AXE20347.1"/>
    <property type="molecule type" value="Genomic_DNA"/>
</dbReference>
<dbReference type="SUPFAM" id="SSF52172">
    <property type="entry name" value="CheY-like"/>
    <property type="match status" value="1"/>
</dbReference>
<dbReference type="Pfam" id="PF00072">
    <property type="entry name" value="Response_reg"/>
    <property type="match status" value="1"/>
</dbReference>
<dbReference type="GO" id="GO:0000160">
    <property type="term" value="P:phosphorelay signal transduction system"/>
    <property type="evidence" value="ECO:0007669"/>
    <property type="project" value="InterPro"/>
</dbReference>
<dbReference type="PROSITE" id="PS50043">
    <property type="entry name" value="HTH_LUXR_2"/>
    <property type="match status" value="1"/>
</dbReference>
<dbReference type="RefSeq" id="WP_114069110.1">
    <property type="nucleotide sequence ID" value="NZ_CP030850.1"/>
</dbReference>
<dbReference type="GO" id="GO:0003677">
    <property type="term" value="F:DNA binding"/>
    <property type="evidence" value="ECO:0007669"/>
    <property type="project" value="UniProtKB-KW"/>
</dbReference>
<keyword evidence="4" id="KW-0804">Transcription</keyword>
<dbReference type="InterPro" id="IPR000792">
    <property type="entry name" value="Tscrpt_reg_LuxR_C"/>
</dbReference>
<dbReference type="SUPFAM" id="SSF46894">
    <property type="entry name" value="C-terminal effector domain of the bipartite response regulators"/>
    <property type="match status" value="1"/>
</dbReference>
<dbReference type="CDD" id="cd06170">
    <property type="entry name" value="LuxR_C_like"/>
    <property type="match status" value="1"/>
</dbReference>
<evidence type="ECO:0000256" key="1">
    <source>
        <dbReference type="ARBA" id="ARBA00022553"/>
    </source>
</evidence>
<dbReference type="SMART" id="SM00448">
    <property type="entry name" value="REC"/>
    <property type="match status" value="1"/>
</dbReference>
<protein>
    <submittedName>
        <fullName evidence="8">DNA-binding response regulator</fullName>
    </submittedName>
</protein>
<dbReference type="Gene3D" id="3.40.50.2300">
    <property type="match status" value="1"/>
</dbReference>
<evidence type="ECO:0000256" key="5">
    <source>
        <dbReference type="PROSITE-ProRule" id="PRU00169"/>
    </source>
</evidence>
<feature type="domain" description="Response regulatory" evidence="7">
    <location>
        <begin position="9"/>
        <end position="125"/>
    </location>
</feature>
<dbReference type="InterPro" id="IPR039420">
    <property type="entry name" value="WalR-like"/>
</dbReference>
<gene>
    <name evidence="8" type="ORF">DR864_22670</name>
</gene>
<accession>A0A344TNX6</accession>
<dbReference type="SMART" id="SM00421">
    <property type="entry name" value="HTH_LUXR"/>
    <property type="match status" value="1"/>
</dbReference>
<sequence>MDIQAQPIRVVLLDDHEIFLKGLEKLLSQQPVLRLVASFSTGKMLIETLPQLQADVLLLDLQVPDITAEELLAQIKKIYPKVPVLYLTMMRGSRIMHRIEKLGASGYILKDASVAQLLTAIQCVAAGDTYFLEESLSKDEEKNTVTQPSIRVAESLSKREIEILNLVCQEYSSAEIGEKLFLSTGTVDTHRRNILVKLGVNNTVGLVKFAIQNGLLNEV</sequence>
<dbReference type="InterPro" id="IPR058245">
    <property type="entry name" value="NreC/VraR/RcsB-like_REC"/>
</dbReference>
<dbReference type="PRINTS" id="PR00038">
    <property type="entry name" value="HTHLUXR"/>
</dbReference>